<keyword evidence="1" id="KW-0812">Transmembrane</keyword>
<evidence type="ECO:0000313" key="2">
    <source>
        <dbReference type="EMBL" id="QNR95655.1"/>
    </source>
</evidence>
<evidence type="ECO:0008006" key="4">
    <source>
        <dbReference type="Google" id="ProtNLM"/>
    </source>
</evidence>
<keyword evidence="1" id="KW-1133">Transmembrane helix</keyword>
<feature type="transmembrane region" description="Helical" evidence="1">
    <location>
        <begin position="12"/>
        <end position="33"/>
    </location>
</feature>
<evidence type="ECO:0000313" key="3">
    <source>
        <dbReference type="Proteomes" id="UP000028682"/>
    </source>
</evidence>
<protein>
    <recommendedName>
        <fullName evidence="4">Secreted protein</fullName>
    </recommendedName>
</protein>
<evidence type="ECO:0000256" key="1">
    <source>
        <dbReference type="SAM" id="Phobius"/>
    </source>
</evidence>
<gene>
    <name evidence="2" type="ORF">SLIV_30063</name>
</gene>
<dbReference type="EMBL" id="CP009124">
    <property type="protein sequence ID" value="QNR95655.1"/>
    <property type="molecule type" value="Genomic_DNA"/>
</dbReference>
<accession>A0ABX6TPM2</accession>
<keyword evidence="1" id="KW-0472">Membrane</keyword>
<reference evidence="3" key="1">
    <citation type="submission" date="2014-08" db="EMBL/GenBank/DDBJ databases">
        <title>Complete genome sequence of Streptomyces lividans TK24.</title>
        <authorList>
            <consortium name="StrepSynth"/>
            <person name="Ruckert C."/>
            <person name="Fridjonson O.H."/>
            <person name="Lambert C."/>
            <person name="van Wezel G.P."/>
            <person name="Bernaerts K."/>
            <person name="Anne J."/>
            <person name="Economou A."/>
            <person name="Kalinowski J."/>
        </authorList>
    </citation>
    <scope>NUCLEOTIDE SEQUENCE [LARGE SCALE GENOMIC DNA]</scope>
    <source>
        <strain evidence="3">TK24</strain>
    </source>
</reference>
<name>A0ABX6TPM2_STRLI</name>
<dbReference type="Proteomes" id="UP000028682">
    <property type="component" value="Chromosome"/>
</dbReference>
<keyword evidence="3" id="KW-1185">Reference proteome</keyword>
<organism evidence="2 3">
    <name type="scientific">Streptomyces lividans TK24</name>
    <dbReference type="NCBI Taxonomy" id="457428"/>
    <lineage>
        <taxon>Bacteria</taxon>
        <taxon>Bacillati</taxon>
        <taxon>Actinomycetota</taxon>
        <taxon>Actinomycetes</taxon>
        <taxon>Kitasatosporales</taxon>
        <taxon>Streptomycetaceae</taxon>
        <taxon>Streptomyces</taxon>
    </lineage>
</organism>
<sequence length="44" mass="5105">MLNFFQKSVYGWKSVLTLIFGYFFSKSAMVLLMRSARSSAPHQE</sequence>
<proteinExistence type="predicted"/>